<dbReference type="GO" id="GO:0003677">
    <property type="term" value="F:DNA binding"/>
    <property type="evidence" value="ECO:0007669"/>
    <property type="project" value="UniProtKB-UniRule"/>
</dbReference>
<evidence type="ECO:0000256" key="1">
    <source>
        <dbReference type="ARBA" id="ARBA00023015"/>
    </source>
</evidence>
<dbReference type="PANTHER" id="PTHR47506:SF1">
    <property type="entry name" value="HTH-TYPE TRANSCRIPTIONAL REGULATOR YJDC"/>
    <property type="match status" value="1"/>
</dbReference>
<accession>C6WPQ4</accession>
<evidence type="ECO:0000256" key="4">
    <source>
        <dbReference type="PROSITE-ProRule" id="PRU00335"/>
    </source>
</evidence>
<feature type="DNA-binding region" description="H-T-H motif" evidence="4">
    <location>
        <begin position="29"/>
        <end position="48"/>
    </location>
</feature>
<dbReference type="KEGG" id="ami:Amir_6809"/>
<dbReference type="eggNOG" id="COG1309">
    <property type="taxonomic scope" value="Bacteria"/>
</dbReference>
<evidence type="ECO:0000256" key="2">
    <source>
        <dbReference type="ARBA" id="ARBA00023125"/>
    </source>
</evidence>
<evidence type="ECO:0000313" key="7">
    <source>
        <dbReference type="Proteomes" id="UP000002213"/>
    </source>
</evidence>
<dbReference type="EMBL" id="CP001630">
    <property type="protein sequence ID" value="ACU40605.1"/>
    <property type="molecule type" value="Genomic_DNA"/>
</dbReference>
<keyword evidence="1" id="KW-0805">Transcription regulation</keyword>
<keyword evidence="7" id="KW-1185">Reference proteome</keyword>
<dbReference type="STRING" id="446462.Amir_6809"/>
<dbReference type="PROSITE" id="PS50977">
    <property type="entry name" value="HTH_TETR_2"/>
    <property type="match status" value="1"/>
</dbReference>
<dbReference type="PANTHER" id="PTHR47506">
    <property type="entry name" value="TRANSCRIPTIONAL REGULATORY PROTEIN"/>
    <property type="match status" value="1"/>
</dbReference>
<dbReference type="PRINTS" id="PR00455">
    <property type="entry name" value="HTHTETR"/>
</dbReference>
<protein>
    <submittedName>
        <fullName evidence="6">Transcriptional regulator, TetR family</fullName>
    </submittedName>
</protein>
<gene>
    <name evidence="6" type="ordered locus">Amir_6809</name>
</gene>
<evidence type="ECO:0000313" key="6">
    <source>
        <dbReference type="EMBL" id="ACU40605.1"/>
    </source>
</evidence>
<name>C6WPQ4_ACTMD</name>
<evidence type="ECO:0000259" key="5">
    <source>
        <dbReference type="PROSITE" id="PS50977"/>
    </source>
</evidence>
<dbReference type="Gene3D" id="1.10.357.10">
    <property type="entry name" value="Tetracycline Repressor, domain 2"/>
    <property type="match status" value="1"/>
</dbReference>
<dbReference type="InterPro" id="IPR001647">
    <property type="entry name" value="HTH_TetR"/>
</dbReference>
<evidence type="ECO:0000256" key="3">
    <source>
        <dbReference type="ARBA" id="ARBA00023163"/>
    </source>
</evidence>
<dbReference type="Proteomes" id="UP000002213">
    <property type="component" value="Chromosome"/>
</dbReference>
<dbReference type="SUPFAM" id="SSF46689">
    <property type="entry name" value="Homeodomain-like"/>
    <property type="match status" value="1"/>
</dbReference>
<dbReference type="AlphaFoldDB" id="C6WPQ4"/>
<dbReference type="InterPro" id="IPR009057">
    <property type="entry name" value="Homeodomain-like_sf"/>
</dbReference>
<reference evidence="6 7" key="1">
    <citation type="journal article" date="2009" name="Stand. Genomic Sci.">
        <title>Complete genome sequence of Actinosynnema mirum type strain (101).</title>
        <authorList>
            <person name="Land M."/>
            <person name="Lapidus A."/>
            <person name="Mayilraj S."/>
            <person name="Chen F."/>
            <person name="Copeland A."/>
            <person name="Del Rio T.G."/>
            <person name="Nolan M."/>
            <person name="Lucas S."/>
            <person name="Tice H."/>
            <person name="Cheng J.F."/>
            <person name="Chertkov O."/>
            <person name="Bruce D."/>
            <person name="Goodwin L."/>
            <person name="Pitluck S."/>
            <person name="Rohde M."/>
            <person name="Goker M."/>
            <person name="Pati A."/>
            <person name="Ivanova N."/>
            <person name="Mavromatis K."/>
            <person name="Chen A."/>
            <person name="Palaniappan K."/>
            <person name="Hauser L."/>
            <person name="Chang Y.J."/>
            <person name="Jeffries C.C."/>
            <person name="Brettin T."/>
            <person name="Detter J.C."/>
            <person name="Han C."/>
            <person name="Chain P."/>
            <person name="Tindall B.J."/>
            <person name="Bristow J."/>
            <person name="Eisen J.A."/>
            <person name="Markowitz V."/>
            <person name="Hugenholtz P."/>
            <person name="Kyrpides N.C."/>
            <person name="Klenk H.P."/>
        </authorList>
    </citation>
    <scope>NUCLEOTIDE SEQUENCE [LARGE SCALE GENOMIC DNA]</scope>
    <source>
        <strain evidence="7">ATCC 29888 / DSM 43827 / JCM 3225 / NBRC 14064 / NCIMB 13271 / NRRL B-12336 / IMRU 3971 / 101</strain>
    </source>
</reference>
<organism evidence="6 7">
    <name type="scientific">Actinosynnema mirum (strain ATCC 29888 / DSM 43827 / JCM 3225 / NBRC 14064 / NCIMB 13271 / NRRL B-12336 / IMRU 3971 / 101)</name>
    <dbReference type="NCBI Taxonomy" id="446462"/>
    <lineage>
        <taxon>Bacteria</taxon>
        <taxon>Bacillati</taxon>
        <taxon>Actinomycetota</taxon>
        <taxon>Actinomycetes</taxon>
        <taxon>Pseudonocardiales</taxon>
        <taxon>Pseudonocardiaceae</taxon>
        <taxon>Actinosynnema</taxon>
    </lineage>
</organism>
<sequence length="178" mass="19964">MATSPDQRRERYMRAAVSCFARYGYRRTSMDAIAAAADVSRPALYQYYRGKEEIFREAVQWALEVFLERAEVAARGPGGVAERLTAVLGLVLRMHAGEVFQAELIDETQQRAVEQWTLFERRMIEVLEGVLGPCAGVDEVAGVLFYGVKGITLHLGGVERQEVLLRRLVELTVRGLTT</sequence>
<keyword evidence="3" id="KW-0804">Transcription</keyword>
<feature type="domain" description="HTH tetR-type" evidence="5">
    <location>
        <begin position="6"/>
        <end position="66"/>
    </location>
</feature>
<proteinExistence type="predicted"/>
<dbReference type="HOGENOM" id="CLU_069356_36_1_11"/>
<dbReference type="Pfam" id="PF00440">
    <property type="entry name" value="TetR_N"/>
    <property type="match status" value="1"/>
</dbReference>
<keyword evidence="2 4" id="KW-0238">DNA-binding</keyword>